<keyword evidence="1" id="KW-0472">Membrane</keyword>
<organism evidence="2 3">
    <name type="scientific">Halopiger aswanensis</name>
    <dbReference type="NCBI Taxonomy" id="148449"/>
    <lineage>
        <taxon>Archaea</taxon>
        <taxon>Methanobacteriati</taxon>
        <taxon>Methanobacteriota</taxon>
        <taxon>Stenosarchaea group</taxon>
        <taxon>Halobacteria</taxon>
        <taxon>Halobacteriales</taxon>
        <taxon>Natrialbaceae</taxon>
        <taxon>Halopiger</taxon>
    </lineage>
</organism>
<gene>
    <name evidence="2" type="ORF">ATJ93_3619</name>
</gene>
<evidence type="ECO:0000313" key="2">
    <source>
        <dbReference type="EMBL" id="RKD93984.1"/>
    </source>
</evidence>
<dbReference type="Proteomes" id="UP000283805">
    <property type="component" value="Unassembled WGS sequence"/>
</dbReference>
<keyword evidence="1" id="KW-0812">Transmembrane</keyword>
<keyword evidence="1" id="KW-1133">Transmembrane helix</keyword>
<proteinExistence type="predicted"/>
<protein>
    <submittedName>
        <fullName evidence="2">Uncharacterized protein</fullName>
    </submittedName>
</protein>
<reference evidence="2 3" key="1">
    <citation type="submission" date="2018-09" db="EMBL/GenBank/DDBJ databases">
        <title>Genomic Encyclopedia of Archaeal and Bacterial Type Strains, Phase II (KMG-II): from individual species to whole genera.</title>
        <authorList>
            <person name="Goeker M."/>
        </authorList>
    </citation>
    <scope>NUCLEOTIDE SEQUENCE [LARGE SCALE GENOMIC DNA]</scope>
    <source>
        <strain evidence="2 3">DSM 13151</strain>
    </source>
</reference>
<evidence type="ECO:0000256" key="1">
    <source>
        <dbReference type="SAM" id="Phobius"/>
    </source>
</evidence>
<feature type="transmembrane region" description="Helical" evidence="1">
    <location>
        <begin position="6"/>
        <end position="24"/>
    </location>
</feature>
<comment type="caution">
    <text evidence="2">The sequence shown here is derived from an EMBL/GenBank/DDBJ whole genome shotgun (WGS) entry which is preliminary data.</text>
</comment>
<name>A0A3R7D971_9EURY</name>
<dbReference type="RefSeq" id="WP_120245956.1">
    <property type="nucleotide sequence ID" value="NZ_RAPO01000003.1"/>
</dbReference>
<dbReference type="EMBL" id="RAPO01000003">
    <property type="protein sequence ID" value="RKD93984.1"/>
    <property type="molecule type" value="Genomic_DNA"/>
</dbReference>
<accession>A0A3R7D971</accession>
<evidence type="ECO:0000313" key="3">
    <source>
        <dbReference type="Proteomes" id="UP000283805"/>
    </source>
</evidence>
<dbReference type="OrthoDB" id="275810at2157"/>
<feature type="transmembrane region" description="Helical" evidence="1">
    <location>
        <begin position="250"/>
        <end position="270"/>
    </location>
</feature>
<dbReference type="AlphaFoldDB" id="A0A3R7D971"/>
<sequence>MVDANALVVAGVCALIGGFVLLQARSTRKRYATIDEVDTADDERLEPGGEATIRGPVRVDEAAAPARTGPELTVGGDPPALWAWRLRRKGGGGSEGSTRWRTVEDGLSVGEFAVDRGWDRVRVDASALPSRRDDAIDPFDSPQLFLGEPEEETLLGELDPINRFFERTGLAGDDGVVSDLEFSVSVGGKTNWPDKYQATVIRDGDELVVRGELRETADGYVLRETDETPLVVGTETLDDQREQLRSKLRLQRAVGGGALALGIVLAVLGLI</sequence>
<keyword evidence="3" id="KW-1185">Reference proteome</keyword>